<evidence type="ECO:0000313" key="10">
    <source>
        <dbReference type="EMBL" id="SHE28900.1"/>
    </source>
</evidence>
<dbReference type="InterPro" id="IPR001296">
    <property type="entry name" value="Glyco_trans_1"/>
</dbReference>
<dbReference type="UniPathway" id="UPA00164"/>
<comment type="catalytic activity">
    <reaction evidence="1 7">
        <text>[(1-&gt;4)-alpha-D-glucosyl](n) + ADP-alpha-D-glucose = [(1-&gt;4)-alpha-D-glucosyl](n+1) + ADP + H(+)</text>
        <dbReference type="Rhea" id="RHEA:18189"/>
        <dbReference type="Rhea" id="RHEA-COMP:9584"/>
        <dbReference type="Rhea" id="RHEA-COMP:9587"/>
        <dbReference type="ChEBI" id="CHEBI:15378"/>
        <dbReference type="ChEBI" id="CHEBI:15444"/>
        <dbReference type="ChEBI" id="CHEBI:57498"/>
        <dbReference type="ChEBI" id="CHEBI:456216"/>
        <dbReference type="EC" id="2.4.1.21"/>
    </reaction>
</comment>
<dbReference type="PANTHER" id="PTHR45825:SF11">
    <property type="entry name" value="ALPHA AMYLASE DOMAIN-CONTAINING PROTEIN"/>
    <property type="match status" value="1"/>
</dbReference>
<keyword evidence="5 7" id="KW-0808">Transferase</keyword>
<feature type="domain" description="Starch synthase catalytic" evidence="9">
    <location>
        <begin position="2"/>
        <end position="237"/>
    </location>
</feature>
<dbReference type="Pfam" id="PF00534">
    <property type="entry name" value="Glycos_transf_1"/>
    <property type="match status" value="1"/>
</dbReference>
<dbReference type="SUPFAM" id="SSF53756">
    <property type="entry name" value="UDP-Glycosyltransferase/glycogen phosphorylase"/>
    <property type="match status" value="1"/>
</dbReference>
<dbReference type="InterPro" id="IPR013534">
    <property type="entry name" value="Starch_synth_cat_dom"/>
</dbReference>
<gene>
    <name evidence="7" type="primary">glgA</name>
    <name evidence="10" type="ORF">SAMN02746064_00170</name>
</gene>
<comment type="function">
    <text evidence="2 7">Synthesizes alpha-1,4-glucan chains using ADP-glucose.</text>
</comment>
<dbReference type="NCBIfam" id="TIGR02095">
    <property type="entry name" value="glgA"/>
    <property type="match status" value="1"/>
</dbReference>
<evidence type="ECO:0000256" key="2">
    <source>
        <dbReference type="ARBA" id="ARBA00002764"/>
    </source>
</evidence>
<evidence type="ECO:0000259" key="8">
    <source>
        <dbReference type="Pfam" id="PF00534"/>
    </source>
</evidence>
<dbReference type="EC" id="2.4.1.21" evidence="7"/>
<dbReference type="Pfam" id="PF08323">
    <property type="entry name" value="Glyco_transf_5"/>
    <property type="match status" value="1"/>
</dbReference>
<dbReference type="GO" id="GO:0009011">
    <property type="term" value="F:alpha-1,4-glucan glucosyltransferase (ADP-glucose donor) activity"/>
    <property type="evidence" value="ECO:0007669"/>
    <property type="project" value="UniProtKB-UniRule"/>
</dbReference>
<dbReference type="CDD" id="cd03791">
    <property type="entry name" value="GT5_Glycogen_synthase_DULL1-like"/>
    <property type="match status" value="1"/>
</dbReference>
<evidence type="ECO:0000256" key="3">
    <source>
        <dbReference type="ARBA" id="ARBA00010281"/>
    </source>
</evidence>
<keyword evidence="11" id="KW-1185">Reference proteome</keyword>
<protein>
    <recommendedName>
        <fullName evidence="7">Glycogen synthase</fullName>
        <ecNumber evidence="7">2.4.1.21</ecNumber>
    </recommendedName>
    <alternativeName>
        <fullName evidence="7">Starch [bacterial glycogen] synthase</fullName>
    </alternativeName>
</protein>
<dbReference type="GO" id="GO:0005978">
    <property type="term" value="P:glycogen biosynthetic process"/>
    <property type="evidence" value="ECO:0007669"/>
    <property type="project" value="UniProtKB-UniRule"/>
</dbReference>
<dbReference type="NCBIfam" id="NF001898">
    <property type="entry name" value="PRK00654.1-1"/>
    <property type="match status" value="1"/>
</dbReference>
<organism evidence="10 11">
    <name type="scientific">Alkalibacter saccharofermentans DSM 14828</name>
    <dbReference type="NCBI Taxonomy" id="1120975"/>
    <lineage>
        <taxon>Bacteria</taxon>
        <taxon>Bacillati</taxon>
        <taxon>Bacillota</taxon>
        <taxon>Clostridia</taxon>
        <taxon>Eubacteriales</taxon>
        <taxon>Eubacteriaceae</taxon>
        <taxon>Alkalibacter</taxon>
    </lineage>
</organism>
<dbReference type="InterPro" id="IPR011835">
    <property type="entry name" value="GS/SS"/>
</dbReference>
<keyword evidence="6 7" id="KW-0320">Glycogen biosynthesis</keyword>
<evidence type="ECO:0000313" key="11">
    <source>
        <dbReference type="Proteomes" id="UP000184251"/>
    </source>
</evidence>
<comment type="similarity">
    <text evidence="3 7">Belongs to the glycosyltransferase 1 family. Bacterial/plant glycogen synthase subfamily.</text>
</comment>
<sequence length="476" mass="54684">MKVLFAASEAVPFIKTGGLADVAGSLPPALKGQRVDIRVVMPLYSSIKEEYKAKMKKIAEFDVDLGWRRQYVGVHSLTHNGVVHYFLDNEFYFKRHGLYGYYDDGERFTWFAKAATLLGKHVDFKPDLIHSNDWHSALINLYVKDFALGDDWFQDIKTVYTIHNLKYQGTFNPVMLGEVMGVSQDYFHEDGLKFFDSVNFLKAGIVYSDAITTVSESYADEMKNPYFGEYMDGIIRKHEHKLSGILNGIDYNEYNPGKDPHIAVNYDLRSLKRKKENKTALQEKFGLPVDGDKPMIAMVSRLVDMKGLDLVAHIFDELLSDDLQFVVLGTGDKKYEDMFRYFQDKYPDKVSARIYFNEGEAHEIYASADMFLMPSKFEPCGISQMISLRYGTVPIVREVGGLKDTVVNFDKATGEGNGFTFENYNAHDMLFKIREALETYQDNEVWREIIKNGMKSKNDWSESSKKYKSLYESLIK</sequence>
<dbReference type="EMBL" id="FQTU01000001">
    <property type="protein sequence ID" value="SHE28900.1"/>
    <property type="molecule type" value="Genomic_DNA"/>
</dbReference>
<dbReference type="OrthoDB" id="9808590at2"/>
<evidence type="ECO:0000259" key="9">
    <source>
        <dbReference type="Pfam" id="PF08323"/>
    </source>
</evidence>
<evidence type="ECO:0000256" key="4">
    <source>
        <dbReference type="ARBA" id="ARBA00022676"/>
    </source>
</evidence>
<dbReference type="AlphaFoldDB" id="A0A1M4S9M1"/>
<dbReference type="Proteomes" id="UP000184251">
    <property type="component" value="Unassembled WGS sequence"/>
</dbReference>
<feature type="binding site" evidence="7">
    <location>
        <position position="15"/>
    </location>
    <ligand>
        <name>ADP-alpha-D-glucose</name>
        <dbReference type="ChEBI" id="CHEBI:57498"/>
    </ligand>
</feature>
<evidence type="ECO:0000256" key="7">
    <source>
        <dbReference type="HAMAP-Rule" id="MF_00484"/>
    </source>
</evidence>
<evidence type="ECO:0000256" key="5">
    <source>
        <dbReference type="ARBA" id="ARBA00022679"/>
    </source>
</evidence>
<name>A0A1M4S9M1_9FIRM</name>
<evidence type="ECO:0000256" key="6">
    <source>
        <dbReference type="ARBA" id="ARBA00023056"/>
    </source>
</evidence>
<dbReference type="RefSeq" id="WP_073269170.1">
    <property type="nucleotide sequence ID" value="NZ_FQTU01000001.1"/>
</dbReference>
<proteinExistence type="inferred from homology"/>
<accession>A0A1M4S9M1</accession>
<dbReference type="STRING" id="1120975.SAMN02746064_00170"/>
<reference evidence="10 11" key="1">
    <citation type="submission" date="2016-11" db="EMBL/GenBank/DDBJ databases">
        <authorList>
            <person name="Jaros S."/>
            <person name="Januszkiewicz K."/>
            <person name="Wedrychowicz H."/>
        </authorList>
    </citation>
    <scope>NUCLEOTIDE SEQUENCE [LARGE SCALE GENOMIC DNA]</scope>
    <source>
        <strain evidence="10 11">DSM 14828</strain>
    </source>
</reference>
<dbReference type="PANTHER" id="PTHR45825">
    <property type="entry name" value="GRANULE-BOUND STARCH SYNTHASE 1, CHLOROPLASTIC/AMYLOPLASTIC"/>
    <property type="match status" value="1"/>
</dbReference>
<dbReference type="HAMAP" id="MF_00484">
    <property type="entry name" value="Glycogen_synth"/>
    <property type="match status" value="1"/>
</dbReference>
<dbReference type="Gene3D" id="3.40.50.2000">
    <property type="entry name" value="Glycogen Phosphorylase B"/>
    <property type="match status" value="2"/>
</dbReference>
<feature type="domain" description="Glycosyl transferase family 1" evidence="8">
    <location>
        <begin position="284"/>
        <end position="450"/>
    </location>
</feature>
<dbReference type="NCBIfam" id="NF001899">
    <property type="entry name" value="PRK00654.1-2"/>
    <property type="match status" value="1"/>
</dbReference>
<keyword evidence="4 7" id="KW-0328">Glycosyltransferase</keyword>
<dbReference type="GO" id="GO:0004373">
    <property type="term" value="F:alpha-1,4-glucan glucosyltransferase (UDP-glucose donor) activity"/>
    <property type="evidence" value="ECO:0007669"/>
    <property type="project" value="InterPro"/>
</dbReference>
<comment type="pathway">
    <text evidence="7">Glycan biosynthesis; glycogen biosynthesis.</text>
</comment>
<evidence type="ECO:0000256" key="1">
    <source>
        <dbReference type="ARBA" id="ARBA00001478"/>
    </source>
</evidence>